<evidence type="ECO:0000313" key="3">
    <source>
        <dbReference type="EMBL" id="BDG02039.1"/>
    </source>
</evidence>
<evidence type="ECO:0000313" key="4">
    <source>
        <dbReference type="Proteomes" id="UP001162891"/>
    </source>
</evidence>
<comment type="function">
    <text evidence="2">Removes the phosphate from trehalose 6-phosphate to produce free trehalose.</text>
</comment>
<keyword evidence="2" id="KW-0479">Metal-binding</keyword>
<comment type="pathway">
    <text evidence="2">Glycan biosynthesis; trehalose biosynthesis.</text>
</comment>
<comment type="catalytic activity">
    <reaction evidence="2">
        <text>alpha,alpha-trehalose 6-phosphate + H2O = alpha,alpha-trehalose + phosphate</text>
        <dbReference type="Rhea" id="RHEA:23420"/>
        <dbReference type="ChEBI" id="CHEBI:15377"/>
        <dbReference type="ChEBI" id="CHEBI:16551"/>
        <dbReference type="ChEBI" id="CHEBI:43474"/>
        <dbReference type="ChEBI" id="CHEBI:58429"/>
        <dbReference type="EC" id="3.1.3.12"/>
    </reaction>
</comment>
<dbReference type="InterPro" id="IPR044651">
    <property type="entry name" value="OTSB-like"/>
</dbReference>
<accession>A0ABM7WRE5</accession>
<reference evidence="4" key="1">
    <citation type="journal article" date="2022" name="Int. J. Syst. Evol. Microbiol.">
        <title>Anaeromyxobacter oryzae sp. nov., Anaeromyxobacter diazotrophicus sp. nov. and Anaeromyxobacter paludicola sp. nov., isolated from paddy soils.</title>
        <authorList>
            <person name="Itoh H."/>
            <person name="Xu Z."/>
            <person name="Mise K."/>
            <person name="Masuda Y."/>
            <person name="Ushijima N."/>
            <person name="Hayakawa C."/>
            <person name="Shiratori Y."/>
            <person name="Senoo K."/>
        </authorList>
    </citation>
    <scope>NUCLEOTIDE SEQUENCE [LARGE SCALE GENOMIC DNA]</scope>
    <source>
        <strain evidence="4">Red232</strain>
    </source>
</reference>
<dbReference type="EMBL" id="AP025591">
    <property type="protein sequence ID" value="BDG02039.1"/>
    <property type="molecule type" value="Genomic_DNA"/>
</dbReference>
<evidence type="ECO:0000256" key="1">
    <source>
        <dbReference type="ARBA" id="ARBA00022801"/>
    </source>
</evidence>
<name>A0ABM7WRE5_9BACT</name>
<dbReference type="InterPro" id="IPR003337">
    <property type="entry name" value="Trehalose_PPase"/>
</dbReference>
<keyword evidence="2" id="KW-0460">Magnesium</keyword>
<dbReference type="InterPro" id="IPR023214">
    <property type="entry name" value="HAD_sf"/>
</dbReference>
<dbReference type="InterPro" id="IPR036412">
    <property type="entry name" value="HAD-like_sf"/>
</dbReference>
<comment type="similarity">
    <text evidence="2">Belongs to the trehalose phosphatase family.</text>
</comment>
<dbReference type="Pfam" id="PF02358">
    <property type="entry name" value="Trehalose_PPase"/>
    <property type="match status" value="1"/>
</dbReference>
<dbReference type="Proteomes" id="UP001162891">
    <property type="component" value="Chromosome"/>
</dbReference>
<sequence>MKDLLHPRHRSALARFVGEGAPEKVLLAFDYDGVLAPLVKDPAGATMREATRALLARVAERYPVAVVSGRAWRDTNRFVGGLVPHVVGNHGFELGHPVPVPPAVLRKVRGWRRQLESTLAGVPGVHFEDKRSTLAVHYGLSRAWKSSGRAVYEAANQLQGTRLIPGKKVLNVLPHDFPSKGDAVRALVARLGLESALYAGDDVTDEDVFAVGPPLVFGVHVGKGPTLAEWRLRRQEDVDELLRVLAEAREPQRVAAHAGGRRR</sequence>
<evidence type="ECO:0000256" key="2">
    <source>
        <dbReference type="RuleBase" id="RU361117"/>
    </source>
</evidence>
<dbReference type="PANTHER" id="PTHR43768:SF3">
    <property type="entry name" value="TREHALOSE 6-PHOSPHATE PHOSPHATASE"/>
    <property type="match status" value="1"/>
</dbReference>
<dbReference type="SUPFAM" id="SSF56784">
    <property type="entry name" value="HAD-like"/>
    <property type="match status" value="1"/>
</dbReference>
<dbReference type="Gene3D" id="3.30.70.1020">
    <property type="entry name" value="Trehalose-6-phosphate phosphatase related protein, domain 2"/>
    <property type="match status" value="1"/>
</dbReference>
<dbReference type="PANTHER" id="PTHR43768">
    <property type="entry name" value="TREHALOSE 6-PHOSPHATE PHOSPHATASE"/>
    <property type="match status" value="1"/>
</dbReference>
<dbReference type="NCBIfam" id="TIGR00685">
    <property type="entry name" value="T6PP"/>
    <property type="match status" value="1"/>
</dbReference>
<dbReference type="RefSeq" id="WP_248359190.1">
    <property type="nucleotide sequence ID" value="NZ_AP025591.1"/>
</dbReference>
<comment type="cofactor">
    <cofactor evidence="2">
        <name>Mg(2+)</name>
        <dbReference type="ChEBI" id="CHEBI:18420"/>
    </cofactor>
</comment>
<protein>
    <recommendedName>
        <fullName evidence="2">Trehalose 6-phosphate phosphatase</fullName>
        <ecNumber evidence="2">3.1.3.12</ecNumber>
    </recommendedName>
</protein>
<proteinExistence type="inferred from homology"/>
<organism evidence="3 4">
    <name type="scientific">Anaeromyxobacter oryzae</name>
    <dbReference type="NCBI Taxonomy" id="2918170"/>
    <lineage>
        <taxon>Bacteria</taxon>
        <taxon>Pseudomonadati</taxon>
        <taxon>Myxococcota</taxon>
        <taxon>Myxococcia</taxon>
        <taxon>Myxococcales</taxon>
        <taxon>Cystobacterineae</taxon>
        <taxon>Anaeromyxobacteraceae</taxon>
        <taxon>Anaeromyxobacter</taxon>
    </lineage>
</organism>
<dbReference type="EC" id="3.1.3.12" evidence="2"/>
<keyword evidence="4" id="KW-1185">Reference proteome</keyword>
<dbReference type="Gene3D" id="3.40.50.1000">
    <property type="entry name" value="HAD superfamily/HAD-like"/>
    <property type="match status" value="1"/>
</dbReference>
<keyword evidence="1 2" id="KW-0378">Hydrolase</keyword>
<gene>
    <name evidence="3" type="primary">otsB_1</name>
    <name evidence="3" type="ORF">AMOR_10350</name>
</gene>